<keyword evidence="1" id="KW-0472">Membrane</keyword>
<keyword evidence="3" id="KW-1185">Reference proteome</keyword>
<reference evidence="2" key="1">
    <citation type="journal article" date="2023" name="Mol. Phylogenet. Evol.">
        <title>Genome-scale phylogeny and comparative genomics of the fungal order Sordariales.</title>
        <authorList>
            <person name="Hensen N."/>
            <person name="Bonometti L."/>
            <person name="Westerberg I."/>
            <person name="Brannstrom I.O."/>
            <person name="Guillou S."/>
            <person name="Cros-Aarteil S."/>
            <person name="Calhoun S."/>
            <person name="Haridas S."/>
            <person name="Kuo A."/>
            <person name="Mondo S."/>
            <person name="Pangilinan J."/>
            <person name="Riley R."/>
            <person name="LaButti K."/>
            <person name="Andreopoulos B."/>
            <person name="Lipzen A."/>
            <person name="Chen C."/>
            <person name="Yan M."/>
            <person name="Daum C."/>
            <person name="Ng V."/>
            <person name="Clum A."/>
            <person name="Steindorff A."/>
            <person name="Ohm R.A."/>
            <person name="Martin F."/>
            <person name="Silar P."/>
            <person name="Natvig D.O."/>
            <person name="Lalanne C."/>
            <person name="Gautier V."/>
            <person name="Ament-Velasquez S.L."/>
            <person name="Kruys A."/>
            <person name="Hutchinson M.I."/>
            <person name="Powell A.J."/>
            <person name="Barry K."/>
            <person name="Miller A.N."/>
            <person name="Grigoriev I.V."/>
            <person name="Debuchy R."/>
            <person name="Gladieux P."/>
            <person name="Hiltunen Thoren M."/>
            <person name="Johannesson H."/>
        </authorList>
    </citation>
    <scope>NUCLEOTIDE SEQUENCE</scope>
    <source>
        <strain evidence="2">CBS 508.74</strain>
    </source>
</reference>
<proteinExistence type="predicted"/>
<keyword evidence="1" id="KW-1133">Transmembrane helix</keyword>
<evidence type="ECO:0000313" key="3">
    <source>
        <dbReference type="Proteomes" id="UP001302812"/>
    </source>
</evidence>
<gene>
    <name evidence="2" type="ORF">N656DRAFT_259940</name>
</gene>
<organism evidence="2 3">
    <name type="scientific">Canariomyces notabilis</name>
    <dbReference type="NCBI Taxonomy" id="2074819"/>
    <lineage>
        <taxon>Eukaryota</taxon>
        <taxon>Fungi</taxon>
        <taxon>Dikarya</taxon>
        <taxon>Ascomycota</taxon>
        <taxon>Pezizomycotina</taxon>
        <taxon>Sordariomycetes</taxon>
        <taxon>Sordariomycetidae</taxon>
        <taxon>Sordariales</taxon>
        <taxon>Chaetomiaceae</taxon>
        <taxon>Canariomyces</taxon>
    </lineage>
</organism>
<protein>
    <submittedName>
        <fullName evidence="2">Uncharacterized protein</fullName>
    </submittedName>
</protein>
<accession>A0AAN6TLE6</accession>
<reference evidence="2" key="2">
    <citation type="submission" date="2023-05" db="EMBL/GenBank/DDBJ databases">
        <authorList>
            <consortium name="Lawrence Berkeley National Laboratory"/>
            <person name="Steindorff A."/>
            <person name="Hensen N."/>
            <person name="Bonometti L."/>
            <person name="Westerberg I."/>
            <person name="Brannstrom I.O."/>
            <person name="Guillou S."/>
            <person name="Cros-Aarteil S."/>
            <person name="Calhoun S."/>
            <person name="Haridas S."/>
            <person name="Kuo A."/>
            <person name="Mondo S."/>
            <person name="Pangilinan J."/>
            <person name="Riley R."/>
            <person name="Labutti K."/>
            <person name="Andreopoulos B."/>
            <person name="Lipzen A."/>
            <person name="Chen C."/>
            <person name="Yanf M."/>
            <person name="Daum C."/>
            <person name="Ng V."/>
            <person name="Clum A."/>
            <person name="Ohm R."/>
            <person name="Martin F."/>
            <person name="Silar P."/>
            <person name="Natvig D."/>
            <person name="Lalanne C."/>
            <person name="Gautier V."/>
            <person name="Ament-Velasquez S.L."/>
            <person name="Kruys A."/>
            <person name="Hutchinson M.I."/>
            <person name="Powell A.J."/>
            <person name="Barry K."/>
            <person name="Miller A.N."/>
            <person name="Grigoriev I.V."/>
            <person name="Debuchy R."/>
            <person name="Gladieux P."/>
            <person name="Thoren M.H."/>
            <person name="Johannesson H."/>
        </authorList>
    </citation>
    <scope>NUCLEOTIDE SEQUENCE</scope>
    <source>
        <strain evidence="2">CBS 508.74</strain>
    </source>
</reference>
<name>A0AAN6TLE6_9PEZI</name>
<feature type="transmembrane region" description="Helical" evidence="1">
    <location>
        <begin position="12"/>
        <end position="33"/>
    </location>
</feature>
<dbReference type="RefSeq" id="XP_064674163.1">
    <property type="nucleotide sequence ID" value="XM_064809034.1"/>
</dbReference>
<dbReference type="GeneID" id="89933157"/>
<keyword evidence="1" id="KW-0812">Transmembrane</keyword>
<dbReference type="EMBL" id="MU853333">
    <property type="protein sequence ID" value="KAK4116593.1"/>
    <property type="molecule type" value="Genomic_DNA"/>
</dbReference>
<evidence type="ECO:0000313" key="2">
    <source>
        <dbReference type="EMBL" id="KAK4116593.1"/>
    </source>
</evidence>
<dbReference type="AlphaFoldDB" id="A0AAN6TLE6"/>
<dbReference type="Proteomes" id="UP001302812">
    <property type="component" value="Unassembled WGS sequence"/>
</dbReference>
<evidence type="ECO:0000256" key="1">
    <source>
        <dbReference type="SAM" id="Phobius"/>
    </source>
</evidence>
<sequence length="73" mass="8244">MTSRLSIYNLSIILHYNFDISFIFITYILHSVLQVQYQGLVQRSQCPGPCVEDTVLTSPAVRPGVLQPEDGFI</sequence>
<comment type="caution">
    <text evidence="2">The sequence shown here is derived from an EMBL/GenBank/DDBJ whole genome shotgun (WGS) entry which is preliminary data.</text>
</comment>